<dbReference type="InterPro" id="IPR032698">
    <property type="entry name" value="SirB1_N"/>
</dbReference>
<dbReference type="EMBL" id="JAINDJ010000005">
    <property type="protein sequence ID" value="KAG9445992.1"/>
    <property type="molecule type" value="Genomic_DNA"/>
</dbReference>
<comment type="caution">
    <text evidence="2">The sequence shown here is derived from an EMBL/GenBank/DDBJ whole genome shotgun (WGS) entry which is preliminary data.</text>
</comment>
<keyword evidence="3" id="KW-1185">Reference proteome</keyword>
<proteinExistence type="predicted"/>
<dbReference type="AlphaFoldDB" id="A0AAV7EEL9"/>
<dbReference type="PANTHER" id="PTHR31350:SF30">
    <property type="entry name" value="TRANSGLUTAMINASE FAMILY PROTEIN"/>
    <property type="match status" value="1"/>
</dbReference>
<feature type="domain" description="Protein SirB1 N-terminal" evidence="1">
    <location>
        <begin position="133"/>
        <end position="230"/>
    </location>
</feature>
<dbReference type="PANTHER" id="PTHR31350">
    <property type="entry name" value="SI:DKEY-261L7.2"/>
    <property type="match status" value="1"/>
</dbReference>
<accession>A0AAV7EEL9</accession>
<dbReference type="Proteomes" id="UP000825729">
    <property type="component" value="Unassembled WGS sequence"/>
</dbReference>
<sequence length="384" mass="42563">MTAAHSLAVGCGFAAGDPCRRIGNWRRIRRSFCPPAAALQGLEGVRASARKRFAEEISYSKCKDEDISLAKALLLVAAEDEAFVAYNREKDAKSLYQERADSGASGVEPPPDAGIALQSCPDTIPLSGKTVSEWIAELDFISKQVEAELESDSLSRDIIGSHLVKVFQSRGFELCPAQEADPKCSYLHTVLSSGCGSSIMLGIIYIEVYKRLGITLGGYRIGDDLWIWPQTWDPEELFKVSSGSGSPPSRRLEIATNRDIIGIALSDLVSVHWKRASRMNRGLRLTSPLRPASGPPKVPLLRPMDLTLAVMASERLLVLQPHNWYLRRDHGMLLFYSKRYGEAVQELSICMAFAPVEEAEVLEHFVEKLHLMRIESSWKSLAFL</sequence>
<gene>
    <name evidence="2" type="ORF">H6P81_012120</name>
</gene>
<evidence type="ECO:0000259" key="1">
    <source>
        <dbReference type="Pfam" id="PF13369"/>
    </source>
</evidence>
<organism evidence="2 3">
    <name type="scientific">Aristolochia fimbriata</name>
    <name type="common">White veined hardy Dutchman's pipe vine</name>
    <dbReference type="NCBI Taxonomy" id="158543"/>
    <lineage>
        <taxon>Eukaryota</taxon>
        <taxon>Viridiplantae</taxon>
        <taxon>Streptophyta</taxon>
        <taxon>Embryophyta</taxon>
        <taxon>Tracheophyta</taxon>
        <taxon>Spermatophyta</taxon>
        <taxon>Magnoliopsida</taxon>
        <taxon>Magnoliidae</taxon>
        <taxon>Piperales</taxon>
        <taxon>Aristolochiaceae</taxon>
        <taxon>Aristolochia</taxon>
    </lineage>
</organism>
<reference evidence="2 3" key="1">
    <citation type="submission" date="2021-07" db="EMBL/GenBank/DDBJ databases">
        <title>The Aristolochia fimbriata genome: insights into angiosperm evolution, floral development and chemical biosynthesis.</title>
        <authorList>
            <person name="Jiao Y."/>
        </authorList>
    </citation>
    <scope>NUCLEOTIDE SEQUENCE [LARGE SCALE GENOMIC DNA]</scope>
    <source>
        <strain evidence="2">IBCAS-2021</strain>
        <tissue evidence="2">Leaf</tissue>
    </source>
</reference>
<evidence type="ECO:0000313" key="2">
    <source>
        <dbReference type="EMBL" id="KAG9445992.1"/>
    </source>
</evidence>
<protein>
    <recommendedName>
        <fullName evidence="1">Protein SirB1 N-terminal domain-containing protein</fullName>
    </recommendedName>
</protein>
<dbReference type="Pfam" id="PF13369">
    <property type="entry name" value="Transglut_core2"/>
    <property type="match status" value="1"/>
</dbReference>
<name>A0AAV7EEL9_ARIFI</name>
<evidence type="ECO:0000313" key="3">
    <source>
        <dbReference type="Proteomes" id="UP000825729"/>
    </source>
</evidence>